<reference evidence="1" key="1">
    <citation type="journal article" date="2014" name="Front. Microbiol.">
        <title>High frequency of phylogenetically diverse reductive dehalogenase-homologous genes in deep subseafloor sedimentary metagenomes.</title>
        <authorList>
            <person name="Kawai M."/>
            <person name="Futagami T."/>
            <person name="Toyoda A."/>
            <person name="Takaki Y."/>
            <person name="Nishi S."/>
            <person name="Hori S."/>
            <person name="Arai W."/>
            <person name="Tsubouchi T."/>
            <person name="Morono Y."/>
            <person name="Uchiyama I."/>
            <person name="Ito T."/>
            <person name="Fujiyama A."/>
            <person name="Inagaki F."/>
            <person name="Takami H."/>
        </authorList>
    </citation>
    <scope>NUCLEOTIDE SEQUENCE</scope>
    <source>
        <strain evidence="1">Expedition CK06-06</strain>
    </source>
</reference>
<protein>
    <submittedName>
        <fullName evidence="1">Uncharacterized protein</fullName>
    </submittedName>
</protein>
<dbReference type="AlphaFoldDB" id="X1V1R5"/>
<proteinExistence type="predicted"/>
<gene>
    <name evidence="1" type="ORF">S12H4_41110</name>
</gene>
<comment type="caution">
    <text evidence="1">The sequence shown here is derived from an EMBL/GenBank/DDBJ whole genome shotgun (WGS) entry which is preliminary data.</text>
</comment>
<sequence>MAQTFFPITSTEITAGAASEWTPMDASALIPEGATGVILHAVNRGSSAKHIGLRKNGSSDDRHVNLS</sequence>
<organism evidence="1">
    <name type="scientific">marine sediment metagenome</name>
    <dbReference type="NCBI Taxonomy" id="412755"/>
    <lineage>
        <taxon>unclassified sequences</taxon>
        <taxon>metagenomes</taxon>
        <taxon>ecological metagenomes</taxon>
    </lineage>
</organism>
<feature type="non-terminal residue" evidence="1">
    <location>
        <position position="67"/>
    </location>
</feature>
<evidence type="ECO:0000313" key="1">
    <source>
        <dbReference type="EMBL" id="GAI98549.1"/>
    </source>
</evidence>
<name>X1V1R5_9ZZZZ</name>
<accession>X1V1R5</accession>
<dbReference type="EMBL" id="BARW01025016">
    <property type="protein sequence ID" value="GAI98549.1"/>
    <property type="molecule type" value="Genomic_DNA"/>
</dbReference>